<dbReference type="Gene3D" id="3.60.21.10">
    <property type="match status" value="1"/>
</dbReference>
<protein>
    <recommendedName>
        <fullName evidence="5">Calcineurin-like phosphoesterase domain-containing protein</fullName>
    </recommendedName>
</protein>
<dbReference type="PANTHER" id="PTHR42988:SF2">
    <property type="entry name" value="CYCLIC NUCLEOTIDE PHOSPHODIESTERASE CBUA0032-RELATED"/>
    <property type="match status" value="1"/>
</dbReference>
<keyword evidence="1" id="KW-0479">Metal-binding</keyword>
<evidence type="ECO:0000256" key="4">
    <source>
        <dbReference type="ARBA" id="ARBA00025742"/>
    </source>
</evidence>
<dbReference type="SUPFAM" id="SSF56300">
    <property type="entry name" value="Metallo-dependent phosphatases"/>
    <property type="match status" value="1"/>
</dbReference>
<dbReference type="InterPro" id="IPR004843">
    <property type="entry name" value="Calcineurin-like_PHP"/>
</dbReference>
<dbReference type="RefSeq" id="WP_069911070.1">
    <property type="nucleotide sequence ID" value="NZ_LAJE02000268.1"/>
</dbReference>
<dbReference type="Proteomes" id="UP000095463">
    <property type="component" value="Unassembled WGS sequence"/>
</dbReference>
<organism evidence="6 7">
    <name type="scientific">Devosia insulae DS-56</name>
    <dbReference type="NCBI Taxonomy" id="1116389"/>
    <lineage>
        <taxon>Bacteria</taxon>
        <taxon>Pseudomonadati</taxon>
        <taxon>Pseudomonadota</taxon>
        <taxon>Alphaproteobacteria</taxon>
        <taxon>Hyphomicrobiales</taxon>
        <taxon>Devosiaceae</taxon>
        <taxon>Devosia</taxon>
    </lineage>
</organism>
<dbReference type="GO" id="GO:0016787">
    <property type="term" value="F:hydrolase activity"/>
    <property type="evidence" value="ECO:0007669"/>
    <property type="project" value="UniProtKB-KW"/>
</dbReference>
<keyword evidence="3" id="KW-0408">Iron</keyword>
<comment type="caution">
    <text evidence="6">The sequence shown here is derived from an EMBL/GenBank/DDBJ whole genome shotgun (WGS) entry which is preliminary data.</text>
</comment>
<dbReference type="InterPro" id="IPR029052">
    <property type="entry name" value="Metallo-depent_PP-like"/>
</dbReference>
<evidence type="ECO:0000256" key="3">
    <source>
        <dbReference type="ARBA" id="ARBA00023004"/>
    </source>
</evidence>
<accession>A0A1E5XM64</accession>
<name>A0A1E5XM64_9HYPH</name>
<sequence>MNNDATYVEIIHLSDLHYGARHVFTMEPTADGRQAAAHGMPTLADKLIVDLTDPAQQPELPTIIASEEIGNPAFKFPPFPKLVCISGDLTQKGTLDEFRQAERLVERLRNDPELGLKKPDRIHFCPGNHDLNWTSRDDVERWDQYAGFLTRVTNKVHKAEDAAKFGGVQISHDTRTVVLSLNTETKVMAETGEQSRGDLHPTQLAWARQELERLPPDVVRDYIKIAMVHHHPVLLPSSAEAGRGYDAITGADKLLPMLHEHGFHVVLHGHKHYPHTFREDVRNAFVRTNDHSLFIVAGGTCGSTELPSPQIATQCYNRIRVHWCAQEGTTRVQVVTRGLVRFKENGSELMPDQWHWKTLGIDDRHHYARRRQASPQSTSMRYGPRVATNSDVNLARQAEYARTHGYFPVAEILPAMLPGQTAEVHLRIVHHPHRAHHPAAAGPEVSAVTWSGGDKWFPSVSVTKQDDPDFRAIFAYWGGALLQAEMNFSDGTSCISHVYVPMLNSQSAQ</sequence>
<evidence type="ECO:0000256" key="1">
    <source>
        <dbReference type="ARBA" id="ARBA00022723"/>
    </source>
</evidence>
<dbReference type="EMBL" id="LAJE02000268">
    <property type="protein sequence ID" value="OEO29659.1"/>
    <property type="molecule type" value="Genomic_DNA"/>
</dbReference>
<dbReference type="Pfam" id="PF00149">
    <property type="entry name" value="Metallophos"/>
    <property type="match status" value="1"/>
</dbReference>
<comment type="similarity">
    <text evidence="4">Belongs to the cyclic nucleotide phosphodiesterase class-III family.</text>
</comment>
<dbReference type="InterPro" id="IPR050884">
    <property type="entry name" value="CNP_phosphodiesterase-III"/>
</dbReference>
<keyword evidence="7" id="KW-1185">Reference proteome</keyword>
<evidence type="ECO:0000313" key="7">
    <source>
        <dbReference type="Proteomes" id="UP000095463"/>
    </source>
</evidence>
<reference evidence="6 7" key="1">
    <citation type="journal article" date="2015" name="Genome Announc.">
        <title>Genome Assemblies of Three Soil-Associated Devosia species: D. insulae, D. limi, and D. soli.</title>
        <authorList>
            <person name="Hassan Y.I."/>
            <person name="Lepp D."/>
            <person name="Zhou T."/>
        </authorList>
    </citation>
    <scope>NUCLEOTIDE SEQUENCE [LARGE SCALE GENOMIC DNA]</scope>
    <source>
        <strain evidence="6 7">DS-56</strain>
    </source>
</reference>
<dbReference type="PANTHER" id="PTHR42988">
    <property type="entry name" value="PHOSPHOHYDROLASE"/>
    <property type="match status" value="1"/>
</dbReference>
<proteinExistence type="inferred from homology"/>
<dbReference type="OrthoDB" id="7235496at2"/>
<dbReference type="AlphaFoldDB" id="A0A1E5XM64"/>
<dbReference type="GO" id="GO:0046872">
    <property type="term" value="F:metal ion binding"/>
    <property type="evidence" value="ECO:0007669"/>
    <property type="project" value="UniProtKB-KW"/>
</dbReference>
<evidence type="ECO:0000256" key="2">
    <source>
        <dbReference type="ARBA" id="ARBA00022801"/>
    </source>
</evidence>
<keyword evidence="2" id="KW-0378">Hydrolase</keyword>
<evidence type="ECO:0000259" key="5">
    <source>
        <dbReference type="Pfam" id="PF00149"/>
    </source>
</evidence>
<feature type="domain" description="Calcineurin-like phosphoesterase" evidence="5">
    <location>
        <begin position="10"/>
        <end position="274"/>
    </location>
</feature>
<gene>
    <name evidence="6" type="ORF">VW23_001850</name>
</gene>
<evidence type="ECO:0000313" key="6">
    <source>
        <dbReference type="EMBL" id="OEO29659.1"/>
    </source>
</evidence>